<protein>
    <recommendedName>
        <fullName evidence="8">Auxin response factor</fullName>
    </recommendedName>
</protein>
<dbReference type="InterPro" id="IPR044835">
    <property type="entry name" value="ARF_plant"/>
</dbReference>
<evidence type="ECO:0000313" key="10">
    <source>
        <dbReference type="EMBL" id="MED6191732.1"/>
    </source>
</evidence>
<keyword evidence="3 8" id="KW-0805">Transcription regulation</keyword>
<comment type="function">
    <text evidence="8">Auxin response factors (ARFs) are transcriptional factors that bind specifically to the DNA sequence 5'-TGTCTC-3' found in the auxin-responsive promoter elements (AuxREs).</text>
</comment>
<proteinExistence type="inferred from homology"/>
<accession>A0ABU6X187</accession>
<dbReference type="CDD" id="cd10017">
    <property type="entry name" value="B3_DNA"/>
    <property type="match status" value="1"/>
</dbReference>
<keyword evidence="6 8" id="KW-0539">Nucleus</keyword>
<sequence>MSRGAPSTSASPPRPTAIPPKFWRACAGISAQEPPVVNSRVYYFPQGHIDQAASKPLNLSPLVHSTPFILCRVSAVNFLADPNTDEVFLKILLHPVTGSTQDFLPIADAAEDSGGNGNGDDEKVESYGKVLTQSDNRGGLFVPKSCADLIFPPHEMPPHKFIMTDLHGTAWEFRHTCTVNTKRHLLTAGWKKFADSKMLIDYDTLIFMKDSDGKVFVGLRRNMSPDERKKKKRRGGDVEGVCKEWEGEGEFGVGGGGDGAGGSEEAAEDVEAKVIGILWRVGMKVIVKMRATFESSQVIWFQGTVSGASIPAADQPWSGSPWHMLQITRVDPLDEMLKNENYSVSPWQVMELLSDAPALGPPTKKFGTTDGEEEAFPIPDSAKGLSKEALLSYYAKTSHAGMQDGASHDFPATPPTWFTHKRSFWLFGSTIQLEQPAESGARDDHSRAIDDK</sequence>
<dbReference type="SUPFAM" id="SSF101936">
    <property type="entry name" value="DNA-binding pseudobarrel domain"/>
    <property type="match status" value="1"/>
</dbReference>
<feature type="domain" description="TF-B3" evidence="9">
    <location>
        <begin position="125"/>
        <end position="223"/>
    </location>
</feature>
<evidence type="ECO:0000256" key="5">
    <source>
        <dbReference type="ARBA" id="ARBA00023163"/>
    </source>
</evidence>
<keyword evidence="4 8" id="KW-0238">DNA-binding</keyword>
<comment type="similarity">
    <text evidence="2 8">Belongs to the ARF family.</text>
</comment>
<dbReference type="InterPro" id="IPR003340">
    <property type="entry name" value="B3_DNA-bd"/>
</dbReference>
<comment type="subcellular location">
    <subcellularLocation>
        <location evidence="1 8">Nucleus</location>
    </subcellularLocation>
</comment>
<evidence type="ECO:0000256" key="7">
    <source>
        <dbReference type="ARBA" id="ARBA00023294"/>
    </source>
</evidence>
<dbReference type="Gene3D" id="2.40.330.10">
    <property type="entry name" value="DNA-binding pseudobarrel domain"/>
    <property type="match status" value="1"/>
</dbReference>
<dbReference type="InterPro" id="IPR015300">
    <property type="entry name" value="DNA-bd_pseudobarrel_sf"/>
</dbReference>
<evidence type="ECO:0000256" key="2">
    <source>
        <dbReference type="ARBA" id="ARBA00007853"/>
    </source>
</evidence>
<dbReference type="Pfam" id="PF02362">
    <property type="entry name" value="B3"/>
    <property type="match status" value="1"/>
</dbReference>
<keyword evidence="11" id="KW-1185">Reference proteome</keyword>
<dbReference type="Pfam" id="PF06507">
    <property type="entry name" value="ARF_AD"/>
    <property type="match status" value="1"/>
</dbReference>
<evidence type="ECO:0000256" key="4">
    <source>
        <dbReference type="ARBA" id="ARBA00023125"/>
    </source>
</evidence>
<dbReference type="PANTHER" id="PTHR31384">
    <property type="entry name" value="AUXIN RESPONSE FACTOR 4-RELATED"/>
    <property type="match status" value="1"/>
</dbReference>
<dbReference type="Gene3D" id="2.30.30.1040">
    <property type="match status" value="1"/>
</dbReference>
<organism evidence="10 11">
    <name type="scientific">Stylosanthes scabra</name>
    <dbReference type="NCBI Taxonomy" id="79078"/>
    <lineage>
        <taxon>Eukaryota</taxon>
        <taxon>Viridiplantae</taxon>
        <taxon>Streptophyta</taxon>
        <taxon>Embryophyta</taxon>
        <taxon>Tracheophyta</taxon>
        <taxon>Spermatophyta</taxon>
        <taxon>Magnoliopsida</taxon>
        <taxon>eudicotyledons</taxon>
        <taxon>Gunneridae</taxon>
        <taxon>Pentapetalae</taxon>
        <taxon>rosids</taxon>
        <taxon>fabids</taxon>
        <taxon>Fabales</taxon>
        <taxon>Fabaceae</taxon>
        <taxon>Papilionoideae</taxon>
        <taxon>50 kb inversion clade</taxon>
        <taxon>dalbergioids sensu lato</taxon>
        <taxon>Dalbergieae</taxon>
        <taxon>Pterocarpus clade</taxon>
        <taxon>Stylosanthes</taxon>
    </lineage>
</organism>
<dbReference type="SMART" id="SM01019">
    <property type="entry name" value="B3"/>
    <property type="match status" value="1"/>
</dbReference>
<keyword evidence="5 8" id="KW-0804">Transcription</keyword>
<evidence type="ECO:0000256" key="3">
    <source>
        <dbReference type="ARBA" id="ARBA00023015"/>
    </source>
</evidence>
<comment type="subunit">
    <text evidence="8">Homodimers and heterodimers.</text>
</comment>
<evidence type="ECO:0000256" key="6">
    <source>
        <dbReference type="ARBA" id="ARBA00023242"/>
    </source>
</evidence>
<dbReference type="Proteomes" id="UP001341840">
    <property type="component" value="Unassembled WGS sequence"/>
</dbReference>
<evidence type="ECO:0000259" key="9">
    <source>
        <dbReference type="PROSITE" id="PS50863"/>
    </source>
</evidence>
<evidence type="ECO:0000313" key="11">
    <source>
        <dbReference type="Proteomes" id="UP001341840"/>
    </source>
</evidence>
<dbReference type="EMBL" id="JASCZI010211454">
    <property type="protein sequence ID" value="MED6191732.1"/>
    <property type="molecule type" value="Genomic_DNA"/>
</dbReference>
<dbReference type="InterPro" id="IPR010525">
    <property type="entry name" value="ARF_dom"/>
</dbReference>
<gene>
    <name evidence="10" type="primary">ARF17_5</name>
    <name evidence="10" type="ORF">PIB30_003074</name>
</gene>
<reference evidence="10 11" key="1">
    <citation type="journal article" date="2023" name="Plants (Basel)">
        <title>Bridging the Gap: Combining Genomics and Transcriptomics Approaches to Understand Stylosanthes scabra, an Orphan Legume from the Brazilian Caatinga.</title>
        <authorList>
            <person name="Ferreira-Neto J.R.C."/>
            <person name="da Silva M.D."/>
            <person name="Binneck E."/>
            <person name="de Melo N.F."/>
            <person name="da Silva R.H."/>
            <person name="de Melo A.L.T.M."/>
            <person name="Pandolfi V."/>
            <person name="Bustamante F.O."/>
            <person name="Brasileiro-Vidal A.C."/>
            <person name="Benko-Iseppon A.M."/>
        </authorList>
    </citation>
    <scope>NUCLEOTIDE SEQUENCE [LARGE SCALE GENOMIC DNA]</scope>
    <source>
        <tissue evidence="10">Leaves</tissue>
    </source>
</reference>
<evidence type="ECO:0000256" key="1">
    <source>
        <dbReference type="ARBA" id="ARBA00004123"/>
    </source>
</evidence>
<keyword evidence="7 8" id="KW-0927">Auxin signaling pathway</keyword>
<dbReference type="PANTHER" id="PTHR31384:SF94">
    <property type="entry name" value="AUXIN RESPONSE FACTOR 17"/>
    <property type="match status" value="1"/>
</dbReference>
<evidence type="ECO:0000256" key="8">
    <source>
        <dbReference type="RuleBase" id="RU004561"/>
    </source>
</evidence>
<comment type="caution">
    <text evidence="10">The sequence shown here is derived from an EMBL/GenBank/DDBJ whole genome shotgun (WGS) entry which is preliminary data.</text>
</comment>
<dbReference type="PROSITE" id="PS50863">
    <property type="entry name" value="B3"/>
    <property type="match status" value="1"/>
</dbReference>
<name>A0ABU6X187_9FABA</name>